<keyword evidence="8" id="KW-1185">Reference proteome</keyword>
<evidence type="ECO:0000256" key="1">
    <source>
        <dbReference type="ARBA" id="ARBA00002284"/>
    </source>
</evidence>
<dbReference type="SUPFAM" id="SSF55821">
    <property type="entry name" value="YrdC/RibB"/>
    <property type="match status" value="1"/>
</dbReference>
<dbReference type="Pfam" id="PF00926">
    <property type="entry name" value="DHBP_synthase"/>
    <property type="match status" value="1"/>
</dbReference>
<evidence type="ECO:0000313" key="8">
    <source>
        <dbReference type="Proteomes" id="UP001191082"/>
    </source>
</evidence>
<dbReference type="InterPro" id="IPR000422">
    <property type="entry name" value="DHBP_synthase_RibB"/>
</dbReference>
<dbReference type="PANTHER" id="PTHR21327:SF18">
    <property type="entry name" value="3,4-DIHYDROXY-2-BUTANONE 4-PHOSPHATE SYNTHASE"/>
    <property type="match status" value="1"/>
</dbReference>
<evidence type="ECO:0000256" key="5">
    <source>
        <dbReference type="ARBA" id="ARBA00022619"/>
    </source>
</evidence>
<name>A0ABY2X0D4_9RHOB</name>
<dbReference type="Proteomes" id="UP001191082">
    <property type="component" value="Unassembled WGS sequence"/>
</dbReference>
<evidence type="ECO:0000313" key="7">
    <source>
        <dbReference type="EMBL" id="TMV08374.1"/>
    </source>
</evidence>
<dbReference type="EMBL" id="VCPC01000006">
    <property type="protein sequence ID" value="TMV08374.1"/>
    <property type="molecule type" value="Genomic_DNA"/>
</dbReference>
<dbReference type="InterPro" id="IPR017945">
    <property type="entry name" value="DHBP_synth_RibB-like_a/b_dom"/>
</dbReference>
<comment type="pathway">
    <text evidence="2">Cofactor biosynthesis; riboflavin biosynthesis; 2-hydroxy-3-oxobutyl phosphate from D-ribulose 5-phosphate: step 1/1.</text>
</comment>
<dbReference type="EC" id="4.1.99.12" evidence="3"/>
<proteinExistence type="predicted"/>
<gene>
    <name evidence="7" type="ORF">FGK64_20650</name>
</gene>
<sequence length="246" mass="26521">MNSSGFRKTWRPAACKWSRIRGATPSDGQGGYRMNMAAPIETQVDRDFVSFDEIVEEARAGRMFVVVERGRHGREGTLIVPADCADADAVNFFARHARGLVCLSLDETIADRLNLTLMPQTNRSRFGTAFTVSIEARDGISTGISARDRALTIATAIRADAGREDVVSPGHVFPIRVETEELLLRPSAAAAGVEICRAAGRTPAAVICAIMTRDGSIADAAQTREFAAREGFKMVDAGLVARDLHG</sequence>
<organism evidence="7 8">
    <name type="scientific">Arenibacterium halophilum</name>
    <dbReference type="NCBI Taxonomy" id="2583821"/>
    <lineage>
        <taxon>Bacteria</taxon>
        <taxon>Pseudomonadati</taxon>
        <taxon>Pseudomonadota</taxon>
        <taxon>Alphaproteobacteria</taxon>
        <taxon>Rhodobacterales</taxon>
        <taxon>Paracoccaceae</taxon>
        <taxon>Arenibacterium</taxon>
    </lineage>
</organism>
<dbReference type="Gene3D" id="3.90.870.10">
    <property type="entry name" value="DHBP synthase"/>
    <property type="match status" value="1"/>
</dbReference>
<evidence type="ECO:0000256" key="4">
    <source>
        <dbReference type="ARBA" id="ARBA00018836"/>
    </source>
</evidence>
<comment type="caution">
    <text evidence="7">The sequence shown here is derived from an EMBL/GenBank/DDBJ whole genome shotgun (WGS) entry which is preliminary data.</text>
</comment>
<protein>
    <recommendedName>
        <fullName evidence="4">3,4-dihydroxy-2-butanone 4-phosphate synthase</fullName>
        <ecNumber evidence="3">4.1.99.12</ecNumber>
    </recommendedName>
</protein>
<evidence type="ECO:0000256" key="6">
    <source>
        <dbReference type="ARBA" id="ARBA00022723"/>
    </source>
</evidence>
<reference evidence="7 8" key="1">
    <citation type="submission" date="2019-05" db="EMBL/GenBank/DDBJ databases">
        <title>Marivita sp. nov. isolated from sea sediment.</title>
        <authorList>
            <person name="Kim W."/>
        </authorList>
    </citation>
    <scope>NUCLEOTIDE SEQUENCE [LARGE SCALE GENOMIC DNA]</scope>
    <source>
        <strain evidence="7 8">CAU 1492</strain>
    </source>
</reference>
<dbReference type="PANTHER" id="PTHR21327">
    <property type="entry name" value="GTP CYCLOHYDROLASE II-RELATED"/>
    <property type="match status" value="1"/>
</dbReference>
<keyword evidence="6" id="KW-0479">Metal-binding</keyword>
<comment type="function">
    <text evidence="1">Catalyzes the conversion of D-ribulose 5-phosphate to formate and 3,4-dihydroxy-2-butanone 4-phosphate.</text>
</comment>
<evidence type="ECO:0000256" key="2">
    <source>
        <dbReference type="ARBA" id="ARBA00004904"/>
    </source>
</evidence>
<keyword evidence="5" id="KW-0686">Riboflavin biosynthesis</keyword>
<accession>A0ABY2X0D4</accession>
<evidence type="ECO:0000256" key="3">
    <source>
        <dbReference type="ARBA" id="ARBA00012153"/>
    </source>
</evidence>